<dbReference type="InterPro" id="IPR042099">
    <property type="entry name" value="ANL_N_sf"/>
</dbReference>
<keyword evidence="3" id="KW-1185">Reference proteome</keyword>
<organism evidence="2 3">
    <name type="scientific">Parafannyhessea umbonata</name>
    <dbReference type="NCBI Taxonomy" id="604330"/>
    <lineage>
        <taxon>Bacteria</taxon>
        <taxon>Bacillati</taxon>
        <taxon>Actinomycetota</taxon>
        <taxon>Coriobacteriia</taxon>
        <taxon>Coriobacteriales</taxon>
        <taxon>Atopobiaceae</taxon>
        <taxon>Parafannyhessea</taxon>
    </lineage>
</organism>
<dbReference type="RefSeq" id="WP_090847529.1">
    <property type="nucleotide sequence ID" value="NZ_FMZL01000025.1"/>
</dbReference>
<protein>
    <submittedName>
        <fullName evidence="2">Amino acid adenylation domain-containing protein</fullName>
    </submittedName>
</protein>
<gene>
    <name evidence="2" type="ORF">SAMN04487824_12528</name>
</gene>
<dbReference type="Proteomes" id="UP000198528">
    <property type="component" value="Unassembled WGS sequence"/>
</dbReference>
<name>A0A1G6MUI9_9ACTN</name>
<dbReference type="GO" id="GO:0044550">
    <property type="term" value="P:secondary metabolite biosynthetic process"/>
    <property type="evidence" value="ECO:0007669"/>
    <property type="project" value="TreeGrafter"/>
</dbReference>
<dbReference type="Pfam" id="PF00501">
    <property type="entry name" value="AMP-binding"/>
    <property type="match status" value="1"/>
</dbReference>
<evidence type="ECO:0000313" key="3">
    <source>
        <dbReference type="Proteomes" id="UP000198528"/>
    </source>
</evidence>
<evidence type="ECO:0000313" key="2">
    <source>
        <dbReference type="EMBL" id="SDC59199.1"/>
    </source>
</evidence>
<dbReference type="PANTHER" id="PTHR45527">
    <property type="entry name" value="NONRIBOSOMAL PEPTIDE SYNTHETASE"/>
    <property type="match status" value="1"/>
</dbReference>
<dbReference type="STRING" id="604330.SAMN04489857_0050"/>
<feature type="domain" description="AMP-dependent synthetase/ligase" evidence="1">
    <location>
        <begin position="12"/>
        <end position="365"/>
    </location>
</feature>
<evidence type="ECO:0000259" key="1">
    <source>
        <dbReference type="Pfam" id="PF00501"/>
    </source>
</evidence>
<dbReference type="PANTHER" id="PTHR45527:SF1">
    <property type="entry name" value="FATTY ACID SYNTHASE"/>
    <property type="match status" value="1"/>
</dbReference>
<dbReference type="InterPro" id="IPR010071">
    <property type="entry name" value="AA_adenyl_dom"/>
</dbReference>
<dbReference type="GO" id="GO:0043041">
    <property type="term" value="P:amino acid activation for nonribosomal peptide biosynthetic process"/>
    <property type="evidence" value="ECO:0007669"/>
    <property type="project" value="TreeGrafter"/>
</dbReference>
<dbReference type="CDD" id="cd05930">
    <property type="entry name" value="A_NRPS"/>
    <property type="match status" value="1"/>
</dbReference>
<accession>A0A1G6MUI9</accession>
<dbReference type="SUPFAM" id="SSF56801">
    <property type="entry name" value="Acetyl-CoA synthetase-like"/>
    <property type="match status" value="1"/>
</dbReference>
<dbReference type="NCBIfam" id="TIGR01733">
    <property type="entry name" value="AA-adenyl-dom"/>
    <property type="match status" value="1"/>
</dbReference>
<dbReference type="InterPro" id="IPR000873">
    <property type="entry name" value="AMP-dep_synth/lig_dom"/>
</dbReference>
<reference evidence="3" key="1">
    <citation type="submission" date="2016-10" db="EMBL/GenBank/DDBJ databases">
        <authorList>
            <person name="Varghese N."/>
            <person name="Submissions S."/>
        </authorList>
    </citation>
    <scope>NUCLEOTIDE SEQUENCE [LARGE SCALE GENOMIC DNA]</scope>
    <source>
        <strain evidence="3">DSM 22619</strain>
    </source>
</reference>
<dbReference type="Gene3D" id="3.40.50.12780">
    <property type="entry name" value="N-terminal domain of ligase-like"/>
    <property type="match status" value="1"/>
</dbReference>
<dbReference type="InterPro" id="IPR045851">
    <property type="entry name" value="AMP-bd_C_sf"/>
</dbReference>
<dbReference type="Gene3D" id="3.30.300.30">
    <property type="match status" value="1"/>
</dbReference>
<proteinExistence type="predicted"/>
<dbReference type="InterPro" id="IPR020845">
    <property type="entry name" value="AMP-binding_CS"/>
</dbReference>
<dbReference type="GO" id="GO:0005737">
    <property type="term" value="C:cytoplasm"/>
    <property type="evidence" value="ECO:0007669"/>
    <property type="project" value="TreeGrafter"/>
</dbReference>
<sequence>MLSRTNVLTYLEDSTRRDPNATAVVDESGTYTYARLLEDTQRIGTALASRGASGSSVIIMLRKSELALACMLGTLQAGAFYVPVDTDAPAHRLQHMAATLGDALVVAGEKNVDAVHQALPEREVLVAEELLRHPVDAEALEAARSHVLSCDPAYVMFTSGSTGTPKGVAVSHGAIASFVDEFVRTFGFTSEDRFANQAPFDFDISVKDVYGSLAVGATLVLVPRELFMQPQALVDYLEKNQVTVMVWAVAALCIASAYHVLSPGRLQSVRQVLFSGEVIPRKHLDAWLKCLPNTRFVNLYGPTEITCNCLYHVVDRTAAYPQGLPLGRSFGHCEVLLLDEADHLVTEPGKLGELVVRGPSVALCYVGNPEATARSFVQNPLNSMYHDRVYRTGDLADLLDSGDLVFRGRRDNQIKYMGHRIELEEVDKAFEDLPGVQRCRCAFDTRRQRLRVFFEGTADEAALPRLVADTLPASMRPSSITRVDSMPLNKNGKVDRAELLRTHFPTKSKEGR</sequence>
<dbReference type="AlphaFoldDB" id="A0A1G6MUI9"/>
<dbReference type="EMBL" id="FMZL01000025">
    <property type="protein sequence ID" value="SDC59199.1"/>
    <property type="molecule type" value="Genomic_DNA"/>
</dbReference>
<dbReference type="GO" id="GO:0031177">
    <property type="term" value="F:phosphopantetheine binding"/>
    <property type="evidence" value="ECO:0007669"/>
    <property type="project" value="TreeGrafter"/>
</dbReference>
<dbReference type="PROSITE" id="PS00455">
    <property type="entry name" value="AMP_BINDING"/>
    <property type="match status" value="1"/>
</dbReference>